<feature type="chain" id="PRO_5045484114" description="Vacuolar membrane protease" evidence="10">
    <location>
        <begin position="21"/>
        <end position="733"/>
    </location>
</feature>
<feature type="transmembrane region" description="Helical" evidence="9">
    <location>
        <begin position="460"/>
        <end position="480"/>
    </location>
</feature>
<evidence type="ECO:0000256" key="2">
    <source>
        <dbReference type="ARBA" id="ARBA00004128"/>
    </source>
</evidence>
<gene>
    <name evidence="12" type="ORF">LZ519_04025</name>
</gene>
<evidence type="ECO:0000313" key="13">
    <source>
        <dbReference type="Proteomes" id="UP001165343"/>
    </source>
</evidence>
<evidence type="ECO:0000256" key="8">
    <source>
        <dbReference type="ARBA" id="ARBA00031512"/>
    </source>
</evidence>
<feature type="transmembrane region" description="Helical" evidence="9">
    <location>
        <begin position="386"/>
        <end position="408"/>
    </location>
</feature>
<comment type="caution">
    <text evidence="12">The sequence shown here is derived from an EMBL/GenBank/DDBJ whole genome shotgun (WGS) entry which is preliminary data.</text>
</comment>
<comment type="subcellular location">
    <subcellularLocation>
        <location evidence="2">Vacuole membrane</location>
        <topology evidence="2">Multi-pass membrane protein</topology>
    </subcellularLocation>
</comment>
<dbReference type="RefSeq" id="WP_249867435.1">
    <property type="nucleotide sequence ID" value="NZ_JAMGBC010000001.1"/>
</dbReference>
<evidence type="ECO:0000256" key="7">
    <source>
        <dbReference type="ARBA" id="ARBA00023180"/>
    </source>
</evidence>
<dbReference type="InterPro" id="IPR007484">
    <property type="entry name" value="Peptidase_M28"/>
</dbReference>
<evidence type="ECO:0000256" key="1">
    <source>
        <dbReference type="ARBA" id="ARBA00003273"/>
    </source>
</evidence>
<comment type="function">
    <text evidence="1">May be involved in vacuolar sorting and osmoregulation.</text>
</comment>
<dbReference type="EMBL" id="JAMGBC010000001">
    <property type="protein sequence ID" value="MCL6678485.1"/>
    <property type="molecule type" value="Genomic_DNA"/>
</dbReference>
<keyword evidence="9" id="KW-0812">Transmembrane</keyword>
<feature type="transmembrane region" description="Helical" evidence="9">
    <location>
        <begin position="487"/>
        <end position="505"/>
    </location>
</feature>
<keyword evidence="10" id="KW-0732">Signal</keyword>
<evidence type="ECO:0000256" key="3">
    <source>
        <dbReference type="ARBA" id="ARBA00010918"/>
    </source>
</evidence>
<evidence type="ECO:0000313" key="12">
    <source>
        <dbReference type="EMBL" id="MCL6678485.1"/>
    </source>
</evidence>
<comment type="similarity">
    <text evidence="3">Belongs to the peptidase M28 family.</text>
</comment>
<evidence type="ECO:0000256" key="4">
    <source>
        <dbReference type="ARBA" id="ARBA00017435"/>
    </source>
</evidence>
<dbReference type="PANTHER" id="PTHR12147:SF58">
    <property type="entry name" value="VACUOLAR MEMBRANE PROTEASE"/>
    <property type="match status" value="1"/>
</dbReference>
<dbReference type="PANTHER" id="PTHR12147">
    <property type="entry name" value="METALLOPEPTIDASE M28 FAMILY MEMBER"/>
    <property type="match status" value="1"/>
</dbReference>
<evidence type="ECO:0000256" key="5">
    <source>
        <dbReference type="ARBA" id="ARBA00022554"/>
    </source>
</evidence>
<keyword evidence="9" id="KW-0472">Membrane</keyword>
<proteinExistence type="inferred from homology"/>
<protein>
    <recommendedName>
        <fullName evidence="4">Vacuolar membrane protease</fullName>
    </recommendedName>
    <alternativeName>
        <fullName evidence="8">FXNA-related family protease 1</fullName>
    </alternativeName>
</protein>
<keyword evidence="7" id="KW-0325">Glycoprotein</keyword>
<keyword evidence="6 9" id="KW-1133">Transmembrane helix</keyword>
<dbReference type="Gene3D" id="3.40.630.10">
    <property type="entry name" value="Zn peptidases"/>
    <property type="match status" value="1"/>
</dbReference>
<keyword evidence="5" id="KW-0926">Vacuole</keyword>
<evidence type="ECO:0000256" key="9">
    <source>
        <dbReference type="SAM" id="Phobius"/>
    </source>
</evidence>
<dbReference type="SUPFAM" id="SSF53187">
    <property type="entry name" value="Zn-dependent exopeptidases"/>
    <property type="match status" value="1"/>
</dbReference>
<dbReference type="InterPro" id="IPR045175">
    <property type="entry name" value="M28_fam"/>
</dbReference>
<keyword evidence="13" id="KW-1185">Reference proteome</keyword>
<dbReference type="Proteomes" id="UP001165343">
    <property type="component" value="Unassembled WGS sequence"/>
</dbReference>
<accession>A0ABT0REX7</accession>
<feature type="signal peptide" evidence="10">
    <location>
        <begin position="1"/>
        <end position="20"/>
    </location>
</feature>
<feature type="transmembrane region" description="Helical" evidence="9">
    <location>
        <begin position="324"/>
        <end position="342"/>
    </location>
</feature>
<organism evidence="12 13">
    <name type="scientific">Sphingomonas anseongensis</name>
    <dbReference type="NCBI Taxonomy" id="2908207"/>
    <lineage>
        <taxon>Bacteria</taxon>
        <taxon>Pseudomonadati</taxon>
        <taxon>Pseudomonadota</taxon>
        <taxon>Alphaproteobacteria</taxon>
        <taxon>Sphingomonadales</taxon>
        <taxon>Sphingomonadaceae</taxon>
        <taxon>Sphingomonas</taxon>
    </lineage>
</organism>
<sequence length="733" mass="78441">MNRRILLFCALLLALLAALAATTLLIQPPEVRTASEQGEFDAVRAKARLAAILGNQRPHPADSFGDDAVRARLIAQIRGLGLNPIVRDQFACNTIYKQRGVSCARVRNVVVALGPPAGKALLLNAHYDSTPVGPGAGDDGVGVATLLEVASILKTERLKRPVIFLFNEGEELGLIGARAFMSDPLSGRVDSLVNLEARGVSGPVTMFETSLPNGPAVRAFAKAVDRPFANSLATDFYRQLPNYTDVNSFSERGWTTLNFAMIGNETRYHSPGDDIAALDLRSVQHMGDQTLAVARQLANVSTASGGSVLFADVAGRQLIVLPDIAGFALLGLLVVGFAVVAFRRGGIWRGLGLFVAAIVVSTALAWAAMFVMGLARPGSFWRAYPIWTHLAVYACGIFAAVAALSLIGRRLTLVQLSSSYWLGFLLLGVAVFFIAPGGVIYFLLPPLASLIGILLRQERIGAIAAALLLWLTLGEVTALLGELMNNGPMFVFAPLAVLIAMPWLIEAKDLIDETGRKPAILASAILMLSGWAAVAAAPAYSADRQQRFVIQHATNMVTGRAYWAISNDAAPLADGYGGIAGWRRDELPYLEGKRWIAPTAGIAGQRAPQVEVLGNVRTGKLRTVTFRLHSNGANSITLIGTKDSQIVSAGTAGFVRPFAPDAKGKYYVNCSGRSCDGATIQFTTRVAQRMGFTLVGTRRGLPAIAKPLVEQRPRFARPQYSADSTLTISRIWL</sequence>
<dbReference type="Pfam" id="PF04389">
    <property type="entry name" value="Peptidase_M28"/>
    <property type="match status" value="1"/>
</dbReference>
<feature type="transmembrane region" description="Helical" evidence="9">
    <location>
        <begin position="520"/>
        <end position="540"/>
    </location>
</feature>
<evidence type="ECO:0000259" key="11">
    <source>
        <dbReference type="Pfam" id="PF04389"/>
    </source>
</evidence>
<name>A0ABT0REX7_9SPHN</name>
<evidence type="ECO:0000256" key="6">
    <source>
        <dbReference type="ARBA" id="ARBA00022989"/>
    </source>
</evidence>
<feature type="transmembrane region" description="Helical" evidence="9">
    <location>
        <begin position="420"/>
        <end position="444"/>
    </location>
</feature>
<feature type="domain" description="Peptidase M28" evidence="11">
    <location>
        <begin position="108"/>
        <end position="293"/>
    </location>
</feature>
<feature type="transmembrane region" description="Helical" evidence="9">
    <location>
        <begin position="351"/>
        <end position="374"/>
    </location>
</feature>
<evidence type="ECO:0000256" key="10">
    <source>
        <dbReference type="SAM" id="SignalP"/>
    </source>
</evidence>
<reference evidence="12" key="1">
    <citation type="submission" date="2022-05" db="EMBL/GenBank/DDBJ databases">
        <authorList>
            <person name="Jo J.-H."/>
            <person name="Im W.-T."/>
        </authorList>
    </citation>
    <scope>NUCLEOTIDE SEQUENCE</scope>
    <source>
        <strain evidence="12">RG327</strain>
    </source>
</reference>